<organism evidence="1 2">
    <name type="scientific">Russula ochroleuca</name>
    <dbReference type="NCBI Taxonomy" id="152965"/>
    <lineage>
        <taxon>Eukaryota</taxon>
        <taxon>Fungi</taxon>
        <taxon>Dikarya</taxon>
        <taxon>Basidiomycota</taxon>
        <taxon>Agaricomycotina</taxon>
        <taxon>Agaricomycetes</taxon>
        <taxon>Russulales</taxon>
        <taxon>Russulaceae</taxon>
        <taxon>Russula</taxon>
    </lineage>
</organism>
<dbReference type="EMBL" id="WHVB01000028">
    <property type="protein sequence ID" value="KAF8469381.1"/>
    <property type="molecule type" value="Genomic_DNA"/>
</dbReference>
<gene>
    <name evidence="1" type="ORF">DFH94DRAFT_221666</name>
</gene>
<sequence length="67" mass="7142">MKLARTPMTLGAPSHRIESQLVAGAPILEVDAEFIYLPNIFLVVRGPGDVPPRSTSSSSLVALHSET</sequence>
<reference evidence="1" key="1">
    <citation type="submission" date="2019-10" db="EMBL/GenBank/DDBJ databases">
        <authorList>
            <consortium name="DOE Joint Genome Institute"/>
            <person name="Kuo A."/>
            <person name="Miyauchi S."/>
            <person name="Kiss E."/>
            <person name="Drula E."/>
            <person name="Kohler A."/>
            <person name="Sanchez-Garcia M."/>
            <person name="Andreopoulos B."/>
            <person name="Barry K.W."/>
            <person name="Bonito G."/>
            <person name="Buee M."/>
            <person name="Carver A."/>
            <person name="Chen C."/>
            <person name="Cichocki N."/>
            <person name="Clum A."/>
            <person name="Culley D."/>
            <person name="Crous P.W."/>
            <person name="Fauchery L."/>
            <person name="Girlanda M."/>
            <person name="Hayes R."/>
            <person name="Keri Z."/>
            <person name="LaButti K."/>
            <person name="Lipzen A."/>
            <person name="Lombard V."/>
            <person name="Magnuson J."/>
            <person name="Maillard F."/>
            <person name="Morin E."/>
            <person name="Murat C."/>
            <person name="Nolan M."/>
            <person name="Ohm R."/>
            <person name="Pangilinan J."/>
            <person name="Pereira M."/>
            <person name="Perotto S."/>
            <person name="Peter M."/>
            <person name="Riley R."/>
            <person name="Sitrit Y."/>
            <person name="Stielow B."/>
            <person name="Szollosi G."/>
            <person name="Zifcakova L."/>
            <person name="Stursova M."/>
            <person name="Spatafora J.W."/>
            <person name="Tedersoo L."/>
            <person name="Vaario L.-M."/>
            <person name="Yamada A."/>
            <person name="Yan M."/>
            <person name="Wang P."/>
            <person name="Xu J."/>
            <person name="Bruns T."/>
            <person name="Baldrian P."/>
            <person name="Vilgalys R."/>
            <person name="Henrissat B."/>
            <person name="Grigoriev I.V."/>
            <person name="Hibbett D."/>
            <person name="Nagy L.G."/>
            <person name="Martin F.M."/>
        </authorList>
    </citation>
    <scope>NUCLEOTIDE SEQUENCE</scope>
    <source>
        <strain evidence="1">Prilba</strain>
    </source>
</reference>
<dbReference type="Proteomes" id="UP000759537">
    <property type="component" value="Unassembled WGS sequence"/>
</dbReference>
<dbReference type="OrthoDB" id="413008at2759"/>
<dbReference type="AlphaFoldDB" id="A0A9P5JYN2"/>
<evidence type="ECO:0000313" key="2">
    <source>
        <dbReference type="Proteomes" id="UP000759537"/>
    </source>
</evidence>
<reference evidence="1" key="2">
    <citation type="journal article" date="2020" name="Nat. Commun.">
        <title>Large-scale genome sequencing of mycorrhizal fungi provides insights into the early evolution of symbiotic traits.</title>
        <authorList>
            <person name="Miyauchi S."/>
            <person name="Kiss E."/>
            <person name="Kuo A."/>
            <person name="Drula E."/>
            <person name="Kohler A."/>
            <person name="Sanchez-Garcia M."/>
            <person name="Morin E."/>
            <person name="Andreopoulos B."/>
            <person name="Barry K.W."/>
            <person name="Bonito G."/>
            <person name="Buee M."/>
            <person name="Carver A."/>
            <person name="Chen C."/>
            <person name="Cichocki N."/>
            <person name="Clum A."/>
            <person name="Culley D."/>
            <person name="Crous P.W."/>
            <person name="Fauchery L."/>
            <person name="Girlanda M."/>
            <person name="Hayes R.D."/>
            <person name="Keri Z."/>
            <person name="LaButti K."/>
            <person name="Lipzen A."/>
            <person name="Lombard V."/>
            <person name="Magnuson J."/>
            <person name="Maillard F."/>
            <person name="Murat C."/>
            <person name="Nolan M."/>
            <person name="Ohm R.A."/>
            <person name="Pangilinan J."/>
            <person name="Pereira M.F."/>
            <person name="Perotto S."/>
            <person name="Peter M."/>
            <person name="Pfister S."/>
            <person name="Riley R."/>
            <person name="Sitrit Y."/>
            <person name="Stielow J.B."/>
            <person name="Szollosi G."/>
            <person name="Zifcakova L."/>
            <person name="Stursova M."/>
            <person name="Spatafora J.W."/>
            <person name="Tedersoo L."/>
            <person name="Vaario L.M."/>
            <person name="Yamada A."/>
            <person name="Yan M."/>
            <person name="Wang P."/>
            <person name="Xu J."/>
            <person name="Bruns T."/>
            <person name="Baldrian P."/>
            <person name="Vilgalys R."/>
            <person name="Dunand C."/>
            <person name="Henrissat B."/>
            <person name="Grigoriev I.V."/>
            <person name="Hibbett D."/>
            <person name="Nagy L.G."/>
            <person name="Martin F.M."/>
        </authorList>
    </citation>
    <scope>NUCLEOTIDE SEQUENCE</scope>
    <source>
        <strain evidence="1">Prilba</strain>
    </source>
</reference>
<keyword evidence="2" id="KW-1185">Reference proteome</keyword>
<comment type="caution">
    <text evidence="1">The sequence shown here is derived from an EMBL/GenBank/DDBJ whole genome shotgun (WGS) entry which is preliminary data.</text>
</comment>
<evidence type="ECO:0000313" key="1">
    <source>
        <dbReference type="EMBL" id="KAF8469381.1"/>
    </source>
</evidence>
<protein>
    <submittedName>
        <fullName evidence="1">Uncharacterized protein</fullName>
    </submittedName>
</protein>
<name>A0A9P5JYN2_9AGAM</name>
<accession>A0A9P5JYN2</accession>
<proteinExistence type="predicted"/>